<gene>
    <name evidence="1" type="ORF">DSO57_1007881</name>
</gene>
<accession>A0ACC2SK48</accession>
<keyword evidence="2" id="KW-1185">Reference proteome</keyword>
<sequence>MVLHSCPCLMNYLAFPLSGSSWMDDSSYYILTGAGSLVKYGTVANNKTIHVREKAKLTKFGSYPGRTDHQNAIQWATGMISLNGVNKEHMVKRQVEKEFSLMSFFQDSSQEFDHGREAFPGRGSREAGSREGSFKASRTTTGTGKAAGKWLMRGSLSEFKLFIK</sequence>
<comment type="caution">
    <text evidence="1">The sequence shown here is derived from an EMBL/GenBank/DDBJ whole genome shotgun (WGS) entry which is preliminary data.</text>
</comment>
<organism evidence="1 2">
    <name type="scientific">Entomophthora muscae</name>
    <dbReference type="NCBI Taxonomy" id="34485"/>
    <lineage>
        <taxon>Eukaryota</taxon>
        <taxon>Fungi</taxon>
        <taxon>Fungi incertae sedis</taxon>
        <taxon>Zoopagomycota</taxon>
        <taxon>Entomophthoromycotina</taxon>
        <taxon>Entomophthoromycetes</taxon>
        <taxon>Entomophthorales</taxon>
        <taxon>Entomophthoraceae</taxon>
        <taxon>Entomophthora</taxon>
    </lineage>
</organism>
<evidence type="ECO:0000313" key="1">
    <source>
        <dbReference type="EMBL" id="KAJ9062710.1"/>
    </source>
</evidence>
<name>A0ACC2SK48_9FUNG</name>
<dbReference type="EMBL" id="QTSX02004994">
    <property type="protein sequence ID" value="KAJ9062710.1"/>
    <property type="molecule type" value="Genomic_DNA"/>
</dbReference>
<dbReference type="Proteomes" id="UP001165960">
    <property type="component" value="Unassembled WGS sequence"/>
</dbReference>
<protein>
    <submittedName>
        <fullName evidence="1">Uncharacterized protein</fullName>
    </submittedName>
</protein>
<evidence type="ECO:0000313" key="2">
    <source>
        <dbReference type="Proteomes" id="UP001165960"/>
    </source>
</evidence>
<reference evidence="1" key="1">
    <citation type="submission" date="2022-04" db="EMBL/GenBank/DDBJ databases">
        <title>Genome of the entomopathogenic fungus Entomophthora muscae.</title>
        <authorList>
            <person name="Elya C."/>
            <person name="Lovett B.R."/>
            <person name="Lee E."/>
            <person name="Macias A.M."/>
            <person name="Hajek A.E."/>
            <person name="De Bivort B.L."/>
            <person name="Kasson M.T."/>
            <person name="De Fine Licht H.H."/>
            <person name="Stajich J.E."/>
        </authorList>
    </citation>
    <scope>NUCLEOTIDE SEQUENCE</scope>
    <source>
        <strain evidence="1">Berkeley</strain>
    </source>
</reference>
<proteinExistence type="predicted"/>